<keyword evidence="3" id="KW-1185">Reference proteome</keyword>
<dbReference type="PATRIC" id="fig|1603606.3.peg.3487"/>
<dbReference type="KEGG" id="des:DSOUD_3242"/>
<evidence type="ECO:0000313" key="2">
    <source>
        <dbReference type="EMBL" id="ALC17962.1"/>
    </source>
</evidence>
<dbReference type="InterPro" id="IPR018683">
    <property type="entry name" value="DUF2169"/>
</dbReference>
<gene>
    <name evidence="2" type="ORF">DSOUD_3242</name>
</gene>
<protein>
    <recommendedName>
        <fullName evidence="1">DUF2169 domain-containing protein</fullName>
    </recommendedName>
</protein>
<name>A0A0M4DKC2_9BACT</name>
<proteinExistence type="predicted"/>
<dbReference type="Pfam" id="PF09937">
    <property type="entry name" value="DUF2169"/>
    <property type="match status" value="1"/>
</dbReference>
<evidence type="ECO:0000313" key="3">
    <source>
        <dbReference type="Proteomes" id="UP000057158"/>
    </source>
</evidence>
<sequence>MFELDNPTPWAAGLYPGWSRDRQRQLTLVVKAGFSFDARGRLAPLALPPIEEADRYRGAADRSSLAAACETVPFKAGAELLLSGTARPLRPGNTGTEIEVGLRLSDGCYWKKTLAVFGERRWELSLLRPVVSAPQPLLNLPLCYEHAFGGCDRHDEKMVFSANPVGKGYSGKGWRLKGLELPQIESGPKFIASPGSRPQPAGFGPIAPFWEPRSRVSAALDLEAAARAGSPFAANAPADMYNAAPLDQRFDRPFSGGEALSLKGLIEGASAPEGVRLELPRLRPQLTLAAGETRQRLTAVCDTLLVDGDRRQLFLLFRAAIPFSLKAPAGGWVLVREPDAEVLP</sequence>
<dbReference type="STRING" id="1603606.DSOUD_3242"/>
<dbReference type="AlphaFoldDB" id="A0A0M4DKC2"/>
<feature type="domain" description="DUF2169" evidence="1">
    <location>
        <begin position="23"/>
        <end position="318"/>
    </location>
</feature>
<dbReference type="EMBL" id="CP010802">
    <property type="protein sequence ID" value="ALC17962.1"/>
    <property type="molecule type" value="Genomic_DNA"/>
</dbReference>
<reference evidence="2 3" key="1">
    <citation type="submission" date="2015-07" db="EMBL/GenBank/DDBJ databases">
        <title>Isolation and Genomic Characterization of a Novel Halophilic Metal-Reducing Deltaproteobacterium from the Deep Subsurface.</title>
        <authorList>
            <person name="Badalamenti J.P."/>
            <person name="Summers Z.M."/>
            <person name="Gralnick J.A."/>
            <person name="Bond D.R."/>
        </authorList>
    </citation>
    <scope>NUCLEOTIDE SEQUENCE [LARGE SCALE GENOMIC DNA]</scope>
    <source>
        <strain evidence="2 3">WTL</strain>
    </source>
</reference>
<dbReference type="OrthoDB" id="233093at2"/>
<accession>A0A0M4DKC2</accession>
<organism evidence="2 3">
    <name type="scientific">Desulfuromonas soudanensis</name>
    <dbReference type="NCBI Taxonomy" id="1603606"/>
    <lineage>
        <taxon>Bacteria</taxon>
        <taxon>Pseudomonadati</taxon>
        <taxon>Thermodesulfobacteriota</taxon>
        <taxon>Desulfuromonadia</taxon>
        <taxon>Desulfuromonadales</taxon>
        <taxon>Desulfuromonadaceae</taxon>
        <taxon>Desulfuromonas</taxon>
    </lineage>
</organism>
<dbReference type="RefSeq" id="WP_053551930.1">
    <property type="nucleotide sequence ID" value="NZ_CP010802.1"/>
</dbReference>
<evidence type="ECO:0000259" key="1">
    <source>
        <dbReference type="Pfam" id="PF09937"/>
    </source>
</evidence>
<dbReference type="Proteomes" id="UP000057158">
    <property type="component" value="Chromosome"/>
</dbReference>